<dbReference type="InterPro" id="IPR014001">
    <property type="entry name" value="Helicase_ATP-bd"/>
</dbReference>
<evidence type="ECO:0000256" key="6">
    <source>
        <dbReference type="ARBA" id="ARBA00023242"/>
    </source>
</evidence>
<dbReference type="GO" id="GO:0043138">
    <property type="term" value="F:3'-5' DNA helicase activity"/>
    <property type="evidence" value="ECO:0000318"/>
    <property type="project" value="GO_Central"/>
</dbReference>
<dbReference type="GO" id="GO:0005694">
    <property type="term" value="C:chromosome"/>
    <property type="evidence" value="ECO:0000318"/>
    <property type="project" value="GO_Central"/>
</dbReference>
<evidence type="ECO:0000256" key="8">
    <source>
        <dbReference type="ARBA" id="ARBA00034808"/>
    </source>
</evidence>
<dbReference type="SMART" id="SM00487">
    <property type="entry name" value="DEXDc"/>
    <property type="match status" value="1"/>
</dbReference>
<reference evidence="13" key="1">
    <citation type="submission" date="2015-02" db="EMBL/GenBank/DDBJ databases">
        <title>Genome sequencing for Strongylocentrotus purpuratus.</title>
        <authorList>
            <person name="Murali S."/>
            <person name="Liu Y."/>
            <person name="Vee V."/>
            <person name="English A."/>
            <person name="Wang M."/>
            <person name="Skinner E."/>
            <person name="Han Y."/>
            <person name="Muzny D.M."/>
            <person name="Worley K.C."/>
            <person name="Gibbs R.A."/>
        </authorList>
    </citation>
    <scope>NUCLEOTIDE SEQUENCE</scope>
</reference>
<comment type="similarity">
    <text evidence="1">Belongs to the helicase family. RecQ subfamily.</text>
</comment>
<accession>A0A7M7HPM8</accession>
<dbReference type="PROSITE" id="PS51192">
    <property type="entry name" value="HELICASE_ATP_BIND_1"/>
    <property type="match status" value="1"/>
</dbReference>
<proteinExistence type="inferred from homology"/>
<dbReference type="GO" id="GO:0005634">
    <property type="term" value="C:nucleus"/>
    <property type="evidence" value="ECO:0000318"/>
    <property type="project" value="GO_Central"/>
</dbReference>
<evidence type="ECO:0000256" key="2">
    <source>
        <dbReference type="ARBA" id="ARBA00022741"/>
    </source>
</evidence>
<dbReference type="InterPro" id="IPR011545">
    <property type="entry name" value="DEAD/DEAH_box_helicase_dom"/>
</dbReference>
<dbReference type="InParanoid" id="A0A7M7HPM8"/>
<protein>
    <recommendedName>
        <fullName evidence="8">DNA 3'-5' helicase</fullName>
        <ecNumber evidence="8">5.6.2.4</ecNumber>
    </recommendedName>
    <alternativeName>
        <fullName evidence="9">DNA 3'-5' helicase BLM</fullName>
    </alternativeName>
</protein>
<dbReference type="OMA" id="DEWHNIL"/>
<dbReference type="GeneID" id="105445740"/>
<dbReference type="InterPro" id="IPR027417">
    <property type="entry name" value="P-loop_NTPase"/>
</dbReference>
<dbReference type="EC" id="5.6.2.4" evidence="8"/>
<keyword evidence="3" id="KW-0067">ATP-binding</keyword>
<feature type="domain" description="Helicase ATP-binding" evidence="10">
    <location>
        <begin position="38"/>
        <end position="248"/>
    </location>
</feature>
<evidence type="ECO:0000259" key="11">
    <source>
        <dbReference type="PROSITE" id="PS51194"/>
    </source>
</evidence>
<dbReference type="EnsemblMetazoa" id="XM_011681654">
    <property type="protein sequence ID" value="XP_011679956"/>
    <property type="gene ID" value="LOC105445740"/>
</dbReference>
<dbReference type="AlphaFoldDB" id="A0A7M7HPM8"/>
<dbReference type="GO" id="GO:0009378">
    <property type="term" value="F:four-way junction helicase activity"/>
    <property type="evidence" value="ECO:0000318"/>
    <property type="project" value="GO_Central"/>
</dbReference>
<dbReference type="FunFam" id="3.40.50.300:FF:002847">
    <property type="entry name" value="Predicted protein"/>
    <property type="match status" value="1"/>
</dbReference>
<evidence type="ECO:0000259" key="10">
    <source>
        <dbReference type="PROSITE" id="PS51192"/>
    </source>
</evidence>
<keyword evidence="5" id="KW-0413">Isomerase</keyword>
<dbReference type="KEGG" id="spu:105445740"/>
<dbReference type="Gene3D" id="3.40.50.300">
    <property type="entry name" value="P-loop containing nucleotide triphosphate hydrolases"/>
    <property type="match status" value="2"/>
</dbReference>
<dbReference type="PANTHER" id="PTHR13710">
    <property type="entry name" value="DNA HELICASE RECQ FAMILY MEMBER"/>
    <property type="match status" value="1"/>
</dbReference>
<evidence type="ECO:0000313" key="13">
    <source>
        <dbReference type="Proteomes" id="UP000007110"/>
    </source>
</evidence>
<dbReference type="Pfam" id="PF00271">
    <property type="entry name" value="Helicase_C"/>
    <property type="match status" value="1"/>
</dbReference>
<dbReference type="PROSITE" id="PS51194">
    <property type="entry name" value="HELICASE_CTER"/>
    <property type="match status" value="1"/>
</dbReference>
<keyword evidence="6" id="KW-0539">Nucleus</keyword>
<evidence type="ECO:0000256" key="3">
    <source>
        <dbReference type="ARBA" id="ARBA00022840"/>
    </source>
</evidence>
<dbReference type="GO" id="GO:0003677">
    <property type="term" value="F:DNA binding"/>
    <property type="evidence" value="ECO:0007669"/>
    <property type="project" value="UniProtKB-KW"/>
</dbReference>
<dbReference type="SMART" id="SM00490">
    <property type="entry name" value="HELICc"/>
    <property type="match status" value="1"/>
</dbReference>
<dbReference type="PANTHER" id="PTHR13710:SF153">
    <property type="entry name" value="RECQ-LIKE DNA HELICASE BLM"/>
    <property type="match status" value="1"/>
</dbReference>
<organism evidence="12 13">
    <name type="scientific">Strongylocentrotus purpuratus</name>
    <name type="common">Purple sea urchin</name>
    <dbReference type="NCBI Taxonomy" id="7668"/>
    <lineage>
        <taxon>Eukaryota</taxon>
        <taxon>Metazoa</taxon>
        <taxon>Echinodermata</taxon>
        <taxon>Eleutherozoa</taxon>
        <taxon>Echinozoa</taxon>
        <taxon>Echinoidea</taxon>
        <taxon>Euechinoidea</taxon>
        <taxon>Echinacea</taxon>
        <taxon>Camarodonta</taxon>
        <taxon>Echinidea</taxon>
        <taxon>Strongylocentrotidae</taxon>
        <taxon>Strongylocentrotus</taxon>
    </lineage>
</organism>
<evidence type="ECO:0000256" key="1">
    <source>
        <dbReference type="ARBA" id="ARBA00005446"/>
    </source>
</evidence>
<reference evidence="12" key="2">
    <citation type="submission" date="2021-01" db="UniProtKB">
        <authorList>
            <consortium name="EnsemblMetazoa"/>
        </authorList>
    </citation>
    <scope>IDENTIFICATION</scope>
</reference>
<dbReference type="GO" id="GO:0000724">
    <property type="term" value="P:double-strand break repair via homologous recombination"/>
    <property type="evidence" value="ECO:0000318"/>
    <property type="project" value="GO_Central"/>
</dbReference>
<evidence type="ECO:0000313" key="12">
    <source>
        <dbReference type="EnsemblMetazoa" id="XP_011679956"/>
    </source>
</evidence>
<keyword evidence="4" id="KW-0238">DNA-binding</keyword>
<evidence type="ECO:0000256" key="7">
    <source>
        <dbReference type="ARBA" id="ARBA00034617"/>
    </source>
</evidence>
<dbReference type="Pfam" id="PF00270">
    <property type="entry name" value="DEAD"/>
    <property type="match status" value="1"/>
</dbReference>
<keyword evidence="2" id="KW-0547">Nucleotide-binding</keyword>
<sequence>MAGSSCDDDLLRESLLYAANKLGIPNGKFRELQESAIRSVIEAGRDIFVALPTGFGKSAIFQAIPLCCDFLRDHGFYDDSSRCRWQNESTGTTSGTTGTTKTTSICLVISPLIALMRSQVTQLQSLGISAVYLNDVSPSSAEEHDLINGCISIVYMSPESVLGKRGNDVLMSPKWQQNLCAVVVDESHCITKWGQHSKKVAAFRTRYGRLAENRSLVPPSVPMASFTATASAAMRGQIIHSLSLTNPILVEKSPDRCNIKYSCIQVKSTESPKIFKSLREELHLKKKTTERTIIFCRTHRQCRELYEYFKAGVEDRDIFAMYHSTTDQPQKDRVLASFAERGGVVRVLFATVAFGMGVDCKELKRIYHYGPPEDIEDYVQETGRAGRGGEESDVVLINYKGCTRYKVSDDMKGYMANKDTCRRSVLLAAFGGDAVNADTNKHRCCDICAKLCECGKEDCNKEVFECVESEKKRLHEFQQCRHVTREKKDKLLSRLTDLRGSVVAGSSAELLAGCDLSSGIPLSELNSFVDNCDRINSFDMFTTYFQFFGHEQDIWEIFVSECQDHCEIEQFSYSDSLSSECENQCPETLRGVLVYSSESD</sequence>
<dbReference type="Proteomes" id="UP000007110">
    <property type="component" value="Unassembled WGS sequence"/>
</dbReference>
<dbReference type="SUPFAM" id="SSF52540">
    <property type="entry name" value="P-loop containing nucleoside triphosphate hydrolases"/>
    <property type="match status" value="1"/>
</dbReference>
<dbReference type="GO" id="GO:0005524">
    <property type="term" value="F:ATP binding"/>
    <property type="evidence" value="ECO:0007669"/>
    <property type="project" value="UniProtKB-KW"/>
</dbReference>
<dbReference type="InterPro" id="IPR001650">
    <property type="entry name" value="Helicase_C-like"/>
</dbReference>
<comment type="catalytic activity">
    <reaction evidence="7">
        <text>Couples ATP hydrolysis with the unwinding of duplex DNA by translocating in the 3'-5' direction.</text>
        <dbReference type="EC" id="5.6.2.4"/>
    </reaction>
</comment>
<name>A0A7M7HPM8_STRPU</name>
<evidence type="ECO:0000256" key="4">
    <source>
        <dbReference type="ARBA" id="ARBA00023125"/>
    </source>
</evidence>
<keyword evidence="13" id="KW-1185">Reference proteome</keyword>
<dbReference type="GO" id="GO:0005737">
    <property type="term" value="C:cytoplasm"/>
    <property type="evidence" value="ECO:0000318"/>
    <property type="project" value="GO_Central"/>
</dbReference>
<evidence type="ECO:0000256" key="5">
    <source>
        <dbReference type="ARBA" id="ARBA00023235"/>
    </source>
</evidence>
<dbReference type="FunFam" id="3.40.50.300:FF:002450">
    <property type="entry name" value="Predicted protein"/>
    <property type="match status" value="1"/>
</dbReference>
<evidence type="ECO:0000256" key="9">
    <source>
        <dbReference type="ARBA" id="ARBA00044542"/>
    </source>
</evidence>
<feature type="domain" description="Helicase C-terminal" evidence="11">
    <location>
        <begin position="270"/>
        <end position="426"/>
    </location>
</feature>
<dbReference type="OrthoDB" id="6086888at2759"/>
<dbReference type="GO" id="GO:0006260">
    <property type="term" value="P:DNA replication"/>
    <property type="evidence" value="ECO:0000318"/>
    <property type="project" value="GO_Central"/>
</dbReference>
<dbReference type="RefSeq" id="XP_011679956.2">
    <property type="nucleotide sequence ID" value="XM_011681654.2"/>
</dbReference>